<reference evidence="2" key="1">
    <citation type="submission" date="2019-07" db="EMBL/GenBank/DDBJ databases">
        <title>Phylogenomic Reclassification of ATCC Bacillus Strains and Various Taxa within the Genus Bacillus.</title>
        <authorList>
            <person name="Riojas M.A."/>
            <person name="Frank A.M."/>
            <person name="Fenn S.L."/>
            <person name="King S."/>
            <person name="Brower S."/>
            <person name="Hazbon M.H."/>
        </authorList>
    </citation>
    <scope>NUCLEOTIDE SEQUENCE</scope>
    <source>
        <strain evidence="2">ATCC 27142</strain>
    </source>
</reference>
<evidence type="ECO:0000313" key="2">
    <source>
        <dbReference type="EMBL" id="MDR4251732.1"/>
    </source>
</evidence>
<evidence type="ECO:0000313" key="3">
    <source>
        <dbReference type="Proteomes" id="UP001182042"/>
    </source>
</evidence>
<gene>
    <name evidence="2" type="ORF">FO508_15550</name>
</gene>
<dbReference type="Proteomes" id="UP001182042">
    <property type="component" value="Unassembled WGS sequence"/>
</dbReference>
<feature type="transmembrane region" description="Helical" evidence="1">
    <location>
        <begin position="6"/>
        <end position="28"/>
    </location>
</feature>
<sequence length="63" mass="7286">MIIQGIILFAIVLLILFVVFSNLIMNEARKQNKVKKRSAMMYMSMSILVSMAIVSSIWKFFIN</sequence>
<keyword evidence="1" id="KW-0472">Membrane</keyword>
<accession>A0AAE3WMR5</accession>
<dbReference type="AlphaFoldDB" id="A0AAE3WMR5"/>
<dbReference type="EMBL" id="VKQA01000005">
    <property type="protein sequence ID" value="MDR4251732.1"/>
    <property type="molecule type" value="Genomic_DNA"/>
</dbReference>
<feature type="transmembrane region" description="Helical" evidence="1">
    <location>
        <begin position="40"/>
        <end position="61"/>
    </location>
</feature>
<comment type="caution">
    <text evidence="2">The sequence shown here is derived from an EMBL/GenBank/DDBJ whole genome shotgun (WGS) entry which is preliminary data.</text>
</comment>
<organism evidence="2 3">
    <name type="scientific">Bacillus pumilus</name>
    <name type="common">Bacillus mesentericus</name>
    <dbReference type="NCBI Taxonomy" id="1408"/>
    <lineage>
        <taxon>Bacteria</taxon>
        <taxon>Bacillati</taxon>
        <taxon>Bacillota</taxon>
        <taxon>Bacilli</taxon>
        <taxon>Bacillales</taxon>
        <taxon>Bacillaceae</taxon>
        <taxon>Bacillus</taxon>
    </lineage>
</organism>
<evidence type="ECO:0000256" key="1">
    <source>
        <dbReference type="SAM" id="Phobius"/>
    </source>
</evidence>
<dbReference type="RefSeq" id="WP_034664763.1">
    <property type="nucleotide sequence ID" value="NZ_CP046128.1"/>
</dbReference>
<keyword evidence="1" id="KW-0812">Transmembrane</keyword>
<keyword evidence="1" id="KW-1133">Transmembrane helix</keyword>
<protein>
    <submittedName>
        <fullName evidence="2">Uncharacterized protein</fullName>
    </submittedName>
</protein>
<proteinExistence type="predicted"/>
<name>A0AAE3WMR5_BACPU</name>